<keyword evidence="3" id="KW-1185">Reference proteome</keyword>
<evidence type="ECO:0000313" key="2">
    <source>
        <dbReference type="EMBL" id="OMO91332.1"/>
    </source>
</evidence>
<feature type="region of interest" description="Disordered" evidence="1">
    <location>
        <begin position="1"/>
        <end position="34"/>
    </location>
</feature>
<protein>
    <submittedName>
        <fullName evidence="2">Uncharacterized protein</fullName>
    </submittedName>
</protein>
<proteinExistence type="predicted"/>
<evidence type="ECO:0000313" key="3">
    <source>
        <dbReference type="Proteomes" id="UP000188268"/>
    </source>
</evidence>
<organism evidence="2 3">
    <name type="scientific">Corchorus capsularis</name>
    <name type="common">Jute</name>
    <dbReference type="NCBI Taxonomy" id="210143"/>
    <lineage>
        <taxon>Eukaryota</taxon>
        <taxon>Viridiplantae</taxon>
        <taxon>Streptophyta</taxon>
        <taxon>Embryophyta</taxon>
        <taxon>Tracheophyta</taxon>
        <taxon>Spermatophyta</taxon>
        <taxon>Magnoliopsida</taxon>
        <taxon>eudicotyledons</taxon>
        <taxon>Gunneridae</taxon>
        <taxon>Pentapetalae</taxon>
        <taxon>rosids</taxon>
        <taxon>malvids</taxon>
        <taxon>Malvales</taxon>
        <taxon>Malvaceae</taxon>
        <taxon>Grewioideae</taxon>
        <taxon>Apeibeae</taxon>
        <taxon>Corchorus</taxon>
    </lineage>
</organism>
<accession>A0A1R3J919</accession>
<name>A0A1R3J919_COCAP</name>
<reference evidence="2 3" key="1">
    <citation type="submission" date="2013-09" db="EMBL/GenBank/DDBJ databases">
        <title>Corchorus capsularis genome sequencing.</title>
        <authorList>
            <person name="Alam M."/>
            <person name="Haque M.S."/>
            <person name="Islam M.S."/>
            <person name="Emdad E.M."/>
            <person name="Islam M.M."/>
            <person name="Ahmed B."/>
            <person name="Halim A."/>
            <person name="Hossen Q.M.M."/>
            <person name="Hossain M.Z."/>
            <person name="Ahmed R."/>
            <person name="Khan M.M."/>
            <person name="Islam R."/>
            <person name="Rashid M.M."/>
            <person name="Khan S.A."/>
            <person name="Rahman M.S."/>
            <person name="Alam M."/>
        </authorList>
    </citation>
    <scope>NUCLEOTIDE SEQUENCE [LARGE SCALE GENOMIC DNA]</scope>
    <source>
        <strain evidence="3">cv. CVL-1</strain>
        <tissue evidence="2">Whole seedling</tissue>
    </source>
</reference>
<evidence type="ECO:0000256" key="1">
    <source>
        <dbReference type="SAM" id="MobiDB-lite"/>
    </source>
</evidence>
<gene>
    <name evidence="2" type="ORF">CCACVL1_07159</name>
</gene>
<dbReference type="Proteomes" id="UP000188268">
    <property type="component" value="Unassembled WGS sequence"/>
</dbReference>
<comment type="caution">
    <text evidence="2">The sequence shown here is derived from an EMBL/GenBank/DDBJ whole genome shotgun (WGS) entry which is preliminary data.</text>
</comment>
<dbReference type="Gramene" id="OMO91332">
    <property type="protein sequence ID" value="OMO91332"/>
    <property type="gene ID" value="CCACVL1_07159"/>
</dbReference>
<dbReference type="AlphaFoldDB" id="A0A1R3J919"/>
<sequence length="34" mass="3655">MADARARSMQHLTAVSDSVDARRDPILASSNQLA</sequence>
<dbReference type="EMBL" id="AWWV01008335">
    <property type="protein sequence ID" value="OMO91332.1"/>
    <property type="molecule type" value="Genomic_DNA"/>
</dbReference>